<sequence>MTQLTLWGSIEKDGTIVSGSGGFSVKRESTGNYSILFKNQFTNNPAMTGAQWGYGSGESTLDNVIFPSLSGGGATVQTGDGGGHYTDRNFSFIAIGNIA</sequence>
<organism evidence="1 2">
    <name type="scientific">Collimonas rhizosphaerae</name>
    <dbReference type="NCBI Taxonomy" id="3126357"/>
    <lineage>
        <taxon>Bacteria</taxon>
        <taxon>Pseudomonadati</taxon>
        <taxon>Pseudomonadota</taxon>
        <taxon>Betaproteobacteria</taxon>
        <taxon>Burkholderiales</taxon>
        <taxon>Oxalobacteraceae</taxon>
        <taxon>Collimonas</taxon>
    </lineage>
</organism>
<gene>
    <name evidence="1" type="ORF">V8G57_02540</name>
</gene>
<evidence type="ECO:0000313" key="1">
    <source>
        <dbReference type="EMBL" id="MEM4986258.1"/>
    </source>
</evidence>
<dbReference type="Proteomes" id="UP001495910">
    <property type="component" value="Unassembled WGS sequence"/>
</dbReference>
<accession>A0ABU9PQI6</accession>
<reference evidence="1 2" key="1">
    <citation type="submission" date="2024-02" db="EMBL/GenBank/DDBJ databases">
        <title>Draft genome sequence of Collimonas sp. strain H4R21, an effective mineral-weathering bacterial strain isolated from the beech rhizosphere.</title>
        <authorList>
            <person name="Morin E."/>
            <person name="Uroz S."/>
            <person name="Leveau J.H.J."/>
            <person name="Kumar R."/>
            <person name="Rey M.W."/>
            <person name="Pham J."/>
        </authorList>
    </citation>
    <scope>NUCLEOTIDE SEQUENCE [LARGE SCALE GENOMIC DNA]</scope>
    <source>
        <strain evidence="1 2">H4R21</strain>
    </source>
</reference>
<protein>
    <submittedName>
        <fullName evidence="1">Uncharacterized protein</fullName>
    </submittedName>
</protein>
<comment type="caution">
    <text evidence="1">The sequence shown here is derived from an EMBL/GenBank/DDBJ whole genome shotgun (WGS) entry which is preliminary data.</text>
</comment>
<dbReference type="EMBL" id="JBANDC010000002">
    <property type="protein sequence ID" value="MEM4986258.1"/>
    <property type="molecule type" value="Genomic_DNA"/>
</dbReference>
<keyword evidence="2" id="KW-1185">Reference proteome</keyword>
<name>A0ABU9PQI6_9BURK</name>
<evidence type="ECO:0000313" key="2">
    <source>
        <dbReference type="Proteomes" id="UP001495910"/>
    </source>
</evidence>
<proteinExistence type="predicted"/>
<dbReference type="RefSeq" id="WP_342828077.1">
    <property type="nucleotide sequence ID" value="NZ_JBANDC010000002.1"/>
</dbReference>